<sequence>MKNWRAGNFGPEKQIGRTASLLLILSMLCSAGFGQSPYQLRTGRELTVLGVGALSGVSALVLETNVSPLTEGEIRTLNRADVNTFDRRATYRFSTTADRLSDVTLAGNAAVLGLLTIGTKPMRQDIKTVAVMYIETILLANGVQRSVKNLTQRTRPFVYNPNAPLDDKLQREARQSFFSGHATNAFATAVFTGEVFRHYFPDSRLKPVVWIGSLGLAAATAGLRYEGGLHYPTDLLAGAAFGSLIGWGIPKLHEVKNRSQLGRRLEVQPWSNGQANGIYMQLAVFSR</sequence>
<dbReference type="CDD" id="cd01610">
    <property type="entry name" value="PAP2_like"/>
    <property type="match status" value="1"/>
</dbReference>
<gene>
    <name evidence="2" type="ORF">FH603_3432</name>
</gene>
<dbReference type="RefSeq" id="WP_186738669.1">
    <property type="nucleotide sequence ID" value="NZ_VFIA01000020.1"/>
</dbReference>
<evidence type="ECO:0000313" key="2">
    <source>
        <dbReference type="EMBL" id="MBC3792917.1"/>
    </source>
</evidence>
<dbReference type="Proteomes" id="UP000700732">
    <property type="component" value="Unassembled WGS sequence"/>
</dbReference>
<evidence type="ECO:0000313" key="3">
    <source>
        <dbReference type="Proteomes" id="UP000700732"/>
    </source>
</evidence>
<dbReference type="Pfam" id="PF01569">
    <property type="entry name" value="PAP2"/>
    <property type="match status" value="1"/>
</dbReference>
<name>A0ABR6W8S4_9BACT</name>
<accession>A0ABR6W8S4</accession>
<dbReference type="Gene3D" id="1.20.144.10">
    <property type="entry name" value="Phosphatidic acid phosphatase type 2/haloperoxidase"/>
    <property type="match status" value="1"/>
</dbReference>
<organism evidence="2 3">
    <name type="scientific">Spirosoma utsteinense</name>
    <dbReference type="NCBI Taxonomy" id="2585773"/>
    <lineage>
        <taxon>Bacteria</taxon>
        <taxon>Pseudomonadati</taxon>
        <taxon>Bacteroidota</taxon>
        <taxon>Cytophagia</taxon>
        <taxon>Cytophagales</taxon>
        <taxon>Cytophagaceae</taxon>
        <taxon>Spirosoma</taxon>
    </lineage>
</organism>
<reference evidence="2 3" key="1">
    <citation type="submission" date="2019-06" db="EMBL/GenBank/DDBJ databases">
        <title>Spirosoma utsteinense sp. nov. isolated from Antarctic ice-free soils.</title>
        <authorList>
            <person name="Tahon G."/>
        </authorList>
    </citation>
    <scope>NUCLEOTIDE SEQUENCE [LARGE SCALE GENOMIC DNA]</scope>
    <source>
        <strain evidence="2 3">LMG 31447</strain>
    </source>
</reference>
<dbReference type="InterPro" id="IPR000326">
    <property type="entry name" value="PAP2/HPO"/>
</dbReference>
<feature type="domain" description="Phosphatidic acid phosphatase type 2/haloperoxidase" evidence="1">
    <location>
        <begin position="130"/>
        <end position="250"/>
    </location>
</feature>
<comment type="caution">
    <text evidence="2">The sequence shown here is derived from an EMBL/GenBank/DDBJ whole genome shotgun (WGS) entry which is preliminary data.</text>
</comment>
<evidence type="ECO:0000259" key="1">
    <source>
        <dbReference type="SMART" id="SM00014"/>
    </source>
</evidence>
<keyword evidence="3" id="KW-1185">Reference proteome</keyword>
<dbReference type="EMBL" id="VFIA01000020">
    <property type="protein sequence ID" value="MBC3792917.1"/>
    <property type="molecule type" value="Genomic_DNA"/>
</dbReference>
<dbReference type="SMART" id="SM00014">
    <property type="entry name" value="acidPPc"/>
    <property type="match status" value="1"/>
</dbReference>
<dbReference type="InterPro" id="IPR036938">
    <property type="entry name" value="PAP2/HPO_sf"/>
</dbReference>
<dbReference type="SUPFAM" id="SSF48317">
    <property type="entry name" value="Acid phosphatase/Vanadium-dependent haloperoxidase"/>
    <property type="match status" value="1"/>
</dbReference>
<protein>
    <submittedName>
        <fullName evidence="2">Membrane-associated phospholipid phosphatase</fullName>
    </submittedName>
</protein>
<proteinExistence type="predicted"/>